<keyword evidence="1" id="KW-0472">Membrane</keyword>
<feature type="transmembrane region" description="Helical" evidence="1">
    <location>
        <begin position="96"/>
        <end position="123"/>
    </location>
</feature>
<evidence type="ECO:0000259" key="2">
    <source>
        <dbReference type="Pfam" id="PF07158"/>
    </source>
</evidence>
<dbReference type="Pfam" id="PF07158">
    <property type="entry name" value="MatC_N"/>
    <property type="match status" value="1"/>
</dbReference>
<keyword evidence="4" id="KW-1185">Reference proteome</keyword>
<feature type="transmembrane region" description="Helical" evidence="1">
    <location>
        <begin position="222"/>
        <end position="239"/>
    </location>
</feature>
<dbReference type="Proteomes" id="UP001058120">
    <property type="component" value="Chromosome"/>
</dbReference>
<keyword evidence="1" id="KW-1133">Transmembrane helix</keyword>
<evidence type="ECO:0000313" key="3">
    <source>
        <dbReference type="EMBL" id="UWX05481.1"/>
    </source>
</evidence>
<dbReference type="RefSeq" id="WP_334315063.1">
    <property type="nucleotide sequence ID" value="NZ_CP065938.1"/>
</dbReference>
<feature type="transmembrane region" description="Helical" evidence="1">
    <location>
        <begin position="327"/>
        <end position="353"/>
    </location>
</feature>
<evidence type="ECO:0000313" key="4">
    <source>
        <dbReference type="Proteomes" id="UP001058120"/>
    </source>
</evidence>
<feature type="transmembrane region" description="Helical" evidence="1">
    <location>
        <begin position="52"/>
        <end position="76"/>
    </location>
</feature>
<proteinExistence type="predicted"/>
<name>A0ABY5Y1T7_9BACT</name>
<keyword evidence="1" id="KW-0812">Transmembrane</keyword>
<feature type="domain" description="Dicarboxylate carrier MatC N-terminal" evidence="2">
    <location>
        <begin position="1"/>
        <end position="149"/>
    </location>
</feature>
<gene>
    <name evidence="3" type="ORF">JBF11_08535</name>
</gene>
<feature type="transmembrane region" description="Helical" evidence="1">
    <location>
        <begin position="284"/>
        <end position="307"/>
    </location>
</feature>
<sequence>MSAELLFLISLVLALVLGFLFKVNIGYFALTFAFANGMFIYDLPIKKIAGLWPIYLFLMLFIVTAFYGFAISNGTLVKLAEKIIYSSRNRPTQLPIVLFFICMMFAGTGAGAPATFAFLSPLVMTICIKSQISRVLATVLICCGATIGSQFPFSVGGIIIQQVAENTGFRNEGMAMCMNVLMNCLITMSIFFIITYFVTGGHKTKKVEIDKPEPFTEVQKKTLWIVGLVFLCTVIPAMLKVFMPDSAVIKKIASFCDITVTCTVGIILCSIFKAAKEKDAIDKVPFSIIIMICAMGTLIGTAVSGGLVNSLSSWVQTNITSSAAPYFLLAAACTMSFFVATLGVVIPTLALLIVPLAASTGIEPIILFSLISVGGFYTGSSPFSTCGAMALAGLEDQHEADVLFKKLLLLPVVSLIWLEFCLYTGILGNWVG</sequence>
<feature type="transmembrane region" description="Helical" evidence="1">
    <location>
        <begin position="251"/>
        <end position="272"/>
    </location>
</feature>
<evidence type="ECO:0000256" key="1">
    <source>
        <dbReference type="SAM" id="Phobius"/>
    </source>
</evidence>
<protein>
    <recommendedName>
        <fullName evidence="2">Dicarboxylate carrier MatC N-terminal domain-containing protein</fullName>
    </recommendedName>
</protein>
<organism evidence="3 4">
    <name type="scientific">Taurinivorans muris</name>
    <dbReference type="NCBI Taxonomy" id="2787751"/>
    <lineage>
        <taxon>Bacteria</taxon>
        <taxon>Pseudomonadati</taxon>
        <taxon>Thermodesulfobacteriota</taxon>
        <taxon>Desulfovibrionia</taxon>
        <taxon>Desulfovibrionales</taxon>
        <taxon>Desulfovibrionaceae</taxon>
        <taxon>Taurinivorans</taxon>
    </lineage>
</organism>
<dbReference type="EMBL" id="CP065938">
    <property type="protein sequence ID" value="UWX05481.1"/>
    <property type="molecule type" value="Genomic_DNA"/>
</dbReference>
<feature type="transmembrane region" description="Helical" evidence="1">
    <location>
        <begin position="412"/>
        <end position="431"/>
    </location>
</feature>
<feature type="transmembrane region" description="Helical" evidence="1">
    <location>
        <begin position="180"/>
        <end position="201"/>
    </location>
</feature>
<reference evidence="3" key="1">
    <citation type="submission" date="2020-12" db="EMBL/GenBank/DDBJ databases">
        <title>Taurinivorans muris gen. nov., sp. nov., fundamental and realized metabolic niche of a ubiquitous sulfidogenic bacterium in the murine intestine.</title>
        <authorList>
            <person name="Ye H."/>
            <person name="Hanson B.T."/>
            <person name="Loy A."/>
        </authorList>
    </citation>
    <scope>NUCLEOTIDE SEQUENCE</scope>
    <source>
        <strain evidence="3">LT0009</strain>
    </source>
</reference>
<dbReference type="InterPro" id="IPR009827">
    <property type="entry name" value="MatC_N"/>
</dbReference>
<feature type="transmembrane region" description="Helical" evidence="1">
    <location>
        <begin position="135"/>
        <end position="160"/>
    </location>
</feature>
<accession>A0ABY5Y1T7</accession>